<keyword evidence="2" id="KW-0614">Plasmid</keyword>
<dbReference type="AlphaFoldDB" id="A0A7S8HGZ5"/>
<dbReference type="KEGG" id="mcui:G8O30_16035"/>
<dbReference type="EMBL" id="CP049743">
    <property type="protein sequence ID" value="QPC48514.1"/>
    <property type="molecule type" value="Genomic_DNA"/>
</dbReference>
<name>A0A7S8HGZ5_9BACI</name>
<dbReference type="Gene3D" id="3.30.40.30">
    <property type="entry name" value="YqaI domain"/>
    <property type="match status" value="1"/>
</dbReference>
<geneLocation type="plasmid" evidence="2 3">
    <name>pBac41</name>
</geneLocation>
<gene>
    <name evidence="1" type="ORF">G8O30_09230</name>
    <name evidence="2" type="ORF">G8O30_16035</name>
</gene>
<sequence>MDHPVVKNLESIGHASLEDFKNESVGNDYFGNEIMFGDEIVLDPMTGGTVLRESLSEYLEEQYGFAFREAK</sequence>
<dbReference type="RefSeq" id="WP_239671804.1">
    <property type="nucleotide sequence ID" value="NZ_CP049742.1"/>
</dbReference>
<dbReference type="KEGG" id="mcui:G8O30_09230"/>
<organism evidence="2 3">
    <name type="scientific">Mangrovibacillus cuniculi</name>
    <dbReference type="NCBI Taxonomy" id="2593652"/>
    <lineage>
        <taxon>Bacteria</taxon>
        <taxon>Bacillati</taxon>
        <taxon>Bacillota</taxon>
        <taxon>Bacilli</taxon>
        <taxon>Bacillales</taxon>
        <taxon>Bacillaceae</taxon>
        <taxon>Mangrovibacillus</taxon>
    </lineage>
</organism>
<reference evidence="2 3" key="1">
    <citation type="submission" date="2019-07" db="EMBL/GenBank/DDBJ databases">
        <title>Genome sequence of 2 isolates from Red Sea Mangroves.</title>
        <authorList>
            <person name="Sefrji F."/>
            <person name="Michoud G."/>
            <person name="Merlino G."/>
            <person name="Daffonchio D."/>
        </authorList>
    </citation>
    <scope>NUCLEOTIDE SEQUENCE [LARGE SCALE GENOMIC DNA]</scope>
    <source>
        <strain evidence="2 3">R1DC41</strain>
        <plasmid evidence="2 3">pBac41</plasmid>
    </source>
</reference>
<keyword evidence="3" id="KW-1185">Reference proteome</keyword>
<protein>
    <submittedName>
        <fullName evidence="2">Uncharacterized protein</fullName>
    </submittedName>
</protein>
<evidence type="ECO:0000313" key="2">
    <source>
        <dbReference type="EMBL" id="QPC48514.1"/>
    </source>
</evidence>
<dbReference type="Pfam" id="PF09466">
    <property type="entry name" value="Yqai"/>
    <property type="match status" value="1"/>
</dbReference>
<dbReference type="InterPro" id="IPR023118">
    <property type="entry name" value="YqaI_dom_sf"/>
</dbReference>
<dbReference type="EMBL" id="CP049742">
    <property type="protein sequence ID" value="QPC47135.1"/>
    <property type="molecule type" value="Genomic_DNA"/>
</dbReference>
<dbReference type="InterPro" id="IPR018474">
    <property type="entry name" value="Uncharacterised_Yqai"/>
</dbReference>
<evidence type="ECO:0000313" key="1">
    <source>
        <dbReference type="EMBL" id="QPC47135.1"/>
    </source>
</evidence>
<evidence type="ECO:0000313" key="3">
    <source>
        <dbReference type="Proteomes" id="UP000593626"/>
    </source>
</evidence>
<accession>A0A7S8HGZ5</accession>
<proteinExistence type="predicted"/>
<dbReference type="SUPFAM" id="SSF160713">
    <property type="entry name" value="YqaI-like"/>
    <property type="match status" value="1"/>
</dbReference>
<dbReference type="Proteomes" id="UP000593626">
    <property type="component" value="Chromosome"/>
</dbReference>
<dbReference type="Proteomes" id="UP000593626">
    <property type="component" value="Plasmid pBac41"/>
</dbReference>